<sequence>METKSNHVLVGAVALLLFVALFGFILWIARFDTGNEKDYDVFFESVSGLARGSAVNYSGVPVGSVREIAILPDSPEFVRVRIRVQQNTPILQGTRATLSSVGFTGVAIVSLDGAMKGAPPISEDGPFGVPVIPTAPGTIDSLLNAAPQLLDQVTELTERLTLFLDDRNMESIAGILENTQRVTGALAARDEDISASVTEARQILANLQEATGSISRLADSSAALIDEEGRPTLAQLRQTLVRTDAALTQIEQVAARSGDTVDRVNQQTLPEVNLLLRDLRRASSSLGAIASKLDEDPAGALIGGRTLPTYEPGESE</sequence>
<proteinExistence type="predicted"/>
<dbReference type="AlphaFoldDB" id="M2TL71"/>
<protein>
    <submittedName>
        <fullName evidence="3">ABC-type transport system periplasmic component</fullName>
    </submittedName>
</protein>
<dbReference type="RefSeq" id="WP_008602665.1">
    <property type="nucleotide sequence ID" value="NZ_AMRV01000007.1"/>
</dbReference>
<feature type="domain" description="Mce/MlaD" evidence="2">
    <location>
        <begin position="37"/>
        <end position="112"/>
    </location>
</feature>
<name>M2TL71_9SPHN</name>
<evidence type="ECO:0000313" key="4">
    <source>
        <dbReference type="Proteomes" id="UP000011717"/>
    </source>
</evidence>
<dbReference type="InterPro" id="IPR003399">
    <property type="entry name" value="Mce/MlaD"/>
</dbReference>
<organism evidence="3 4">
    <name type="scientific">Pacificimonas flava</name>
    <dbReference type="NCBI Taxonomy" id="1234595"/>
    <lineage>
        <taxon>Bacteria</taxon>
        <taxon>Pseudomonadati</taxon>
        <taxon>Pseudomonadota</taxon>
        <taxon>Alphaproteobacteria</taxon>
        <taxon>Sphingomonadales</taxon>
        <taxon>Sphingosinicellaceae</taxon>
        <taxon>Pacificimonas</taxon>
    </lineage>
</organism>
<comment type="caution">
    <text evidence="3">The sequence shown here is derived from an EMBL/GenBank/DDBJ whole genome shotgun (WGS) entry which is preliminary data.</text>
</comment>
<keyword evidence="1" id="KW-1133">Transmembrane helix</keyword>
<keyword evidence="1" id="KW-0812">Transmembrane</keyword>
<reference evidence="3 4" key="1">
    <citation type="journal article" date="2013" name="Genome Announc.">
        <title>Draft Genome Sequence of Strain JLT2015T, Belonging to the Family Sphingomonadaceae of the Alphaproteobacteria.</title>
        <authorList>
            <person name="Tang K."/>
            <person name="Liu K."/>
            <person name="Li S."/>
            <person name="Jiao N."/>
        </authorList>
    </citation>
    <scope>NUCLEOTIDE SEQUENCE [LARGE SCALE GENOMIC DNA]</scope>
    <source>
        <strain evidence="3 4">JLT2015</strain>
    </source>
</reference>
<evidence type="ECO:0000256" key="1">
    <source>
        <dbReference type="SAM" id="Phobius"/>
    </source>
</evidence>
<evidence type="ECO:0000259" key="2">
    <source>
        <dbReference type="Pfam" id="PF02470"/>
    </source>
</evidence>
<dbReference type="Pfam" id="PF02470">
    <property type="entry name" value="MlaD"/>
    <property type="match status" value="1"/>
</dbReference>
<feature type="transmembrane region" description="Helical" evidence="1">
    <location>
        <begin position="7"/>
        <end position="29"/>
    </location>
</feature>
<keyword evidence="1" id="KW-0472">Membrane</keyword>
<dbReference type="PANTHER" id="PTHR36698:SF2">
    <property type="entry name" value="MCE_MLAD DOMAIN-CONTAINING PROTEIN"/>
    <property type="match status" value="1"/>
</dbReference>
<dbReference type="Proteomes" id="UP000011717">
    <property type="component" value="Unassembled WGS sequence"/>
</dbReference>
<gene>
    <name evidence="3" type="ORF">C725_2122</name>
</gene>
<keyword evidence="4" id="KW-1185">Reference proteome</keyword>
<dbReference type="EMBL" id="AMRV01000007">
    <property type="protein sequence ID" value="EMD82401.1"/>
    <property type="molecule type" value="Genomic_DNA"/>
</dbReference>
<dbReference type="OrthoDB" id="9808689at2"/>
<dbReference type="PANTHER" id="PTHR36698">
    <property type="entry name" value="BLL5892 PROTEIN"/>
    <property type="match status" value="1"/>
</dbReference>
<accession>M2TL71</accession>
<evidence type="ECO:0000313" key="3">
    <source>
        <dbReference type="EMBL" id="EMD82401.1"/>
    </source>
</evidence>